<name>A0A4Y3KTR0_9CELL</name>
<dbReference type="EMBL" id="BJLR01000001">
    <property type="protein sequence ID" value="GEA86320.1"/>
    <property type="molecule type" value="Genomic_DNA"/>
</dbReference>
<reference evidence="2" key="1">
    <citation type="submission" date="2019-06" db="EMBL/GenBank/DDBJ databases">
        <title>Whole genome shotgun sequence of Cellulomonas cellasea NBRC 3753.</title>
        <authorList>
            <person name="Hosoyama A."/>
            <person name="Uohara A."/>
            <person name="Ohji S."/>
            <person name="Ichikawa N."/>
        </authorList>
    </citation>
    <scope>NUCLEOTIDE SEQUENCE [LARGE SCALE GENOMIC DNA]</scope>
    <source>
        <strain evidence="2">NBRC 3753</strain>
    </source>
</reference>
<evidence type="ECO:0000313" key="2">
    <source>
        <dbReference type="EMBL" id="GEA86320.1"/>
    </source>
</evidence>
<comment type="caution">
    <text evidence="2">The sequence shown here is derived from an EMBL/GenBank/DDBJ whole genome shotgun (WGS) entry which is preliminary data.</text>
</comment>
<evidence type="ECO:0000313" key="3">
    <source>
        <dbReference type="Proteomes" id="UP000317046"/>
    </source>
</evidence>
<proteinExistence type="predicted"/>
<feature type="domain" description="CHAT" evidence="1">
    <location>
        <begin position="643"/>
        <end position="853"/>
    </location>
</feature>
<organism evidence="2 3">
    <name type="scientific">Cellulomonas cellasea</name>
    <dbReference type="NCBI Taxonomy" id="43670"/>
    <lineage>
        <taxon>Bacteria</taxon>
        <taxon>Bacillati</taxon>
        <taxon>Actinomycetota</taxon>
        <taxon>Actinomycetes</taxon>
        <taxon>Micrococcales</taxon>
        <taxon>Cellulomonadaceae</taxon>
        <taxon>Cellulomonas</taxon>
    </lineage>
</organism>
<dbReference type="Pfam" id="PF12770">
    <property type="entry name" value="CHAT"/>
    <property type="match status" value="1"/>
</dbReference>
<sequence length="872" mass="91943">MPPPDGPRTAPVALSSLADAVDRAVAENADGQPARAARRLRPVLRALDDLPGGTDVERLRSRAAIELVKSDFELRGDVGAQLARLGELAADTDGGRAAWPGRGPALAGLRGLLYLRAGRIEDSLRELDDAVGSLDEADPIDACRALLNRGVLHMDRGDLGLARADLAECARRARDAGFPRLVFKAQHNLGYLEFLAGRLPLALERMEAAARSLPGPARAIALLDRARVLLEAGLVAVADSTLAEAAEIFAADRLPHDLAEVELARAECAMLRGDVEQARAFAASARRRFARRGDEAWVLRATLLGLQVETAALEARPDELPVADAAARRAWGSVSSRASRLAEQCRRSGRAVWAYAASLVALEADLARGALTDPAACLAALGPVASGDPISVRLHGRRVRALLALAAEDPVRAGRHVREGQRDLGVHRARFGSLDLRTAGAVHGTQLARMDLDLALASGQPGALLDAAERTRAVVGGAQRVNPPRDPDSAALLAELRQLIDGAREVMTRPSNDRERTRVRREGLRLKQAILARSWHRSGDVGEDRVGTVRQVRAALRARAGTTVLDVLEHRGELLAVRVQDDRVELHVLGDAGRAREHTRRVHADLEVVSNPLVPQELRAAAGRSLGRGLDELGAMVDAVTRTPDRLVVVASGWLGLLPWSMLGVRRGLATVVAPSVHHWLTFSGSASVAPLQVSSVAGPGLRHSATEAEEVARLWPGSTVLTGDAATCAETIRLLASPGVVHLAAHGRHEPDNPLFSSVRLADGPLFAHELDSGGGAPQLVVLSCCEVGRSSVRPGGEALGLASVLLRAGVGCVVAAIAPLPDETALRVMTRLHGLLRAGVPVADALAVATSEGTAADGTLVPLVCLGAPV</sequence>
<protein>
    <submittedName>
        <fullName evidence="2">CHAT domain-containing protein</fullName>
    </submittedName>
</protein>
<dbReference type="InterPro" id="IPR024983">
    <property type="entry name" value="CHAT_dom"/>
</dbReference>
<dbReference type="SUPFAM" id="SSF48452">
    <property type="entry name" value="TPR-like"/>
    <property type="match status" value="1"/>
</dbReference>
<dbReference type="RefSeq" id="WP_141371862.1">
    <property type="nucleotide sequence ID" value="NZ_BJLR01000001.1"/>
</dbReference>
<dbReference type="Gene3D" id="1.25.40.10">
    <property type="entry name" value="Tetratricopeptide repeat domain"/>
    <property type="match status" value="1"/>
</dbReference>
<dbReference type="AlphaFoldDB" id="A0A4Y3KTR0"/>
<dbReference type="InterPro" id="IPR011990">
    <property type="entry name" value="TPR-like_helical_dom_sf"/>
</dbReference>
<keyword evidence="3" id="KW-1185">Reference proteome</keyword>
<evidence type="ECO:0000259" key="1">
    <source>
        <dbReference type="Pfam" id="PF12770"/>
    </source>
</evidence>
<accession>A0A4Y3KTR0</accession>
<gene>
    <name evidence="2" type="ORF">CCE01nite_02690</name>
</gene>
<dbReference type="Proteomes" id="UP000317046">
    <property type="component" value="Unassembled WGS sequence"/>
</dbReference>